<evidence type="ECO:0000256" key="2">
    <source>
        <dbReference type="SAM" id="SignalP"/>
    </source>
</evidence>
<name>A0ABM8UE47_9GAMM</name>
<dbReference type="PANTHER" id="PTHR42776">
    <property type="entry name" value="SERINE PEPTIDASE S9 FAMILY MEMBER"/>
    <property type="match status" value="1"/>
</dbReference>
<dbReference type="Pfam" id="PF00326">
    <property type="entry name" value="Peptidase_S9"/>
    <property type="match status" value="1"/>
</dbReference>
<gene>
    <name evidence="4" type="ORF">LYB30171_00868</name>
</gene>
<feature type="chain" id="PRO_5045547573" description="Peptidase S9 prolyl oligopeptidase catalytic domain-containing protein" evidence="2">
    <location>
        <begin position="22"/>
        <end position="662"/>
    </location>
</feature>
<dbReference type="RefSeq" id="WP_215219827.1">
    <property type="nucleotide sequence ID" value="NZ_OU015430.1"/>
</dbReference>
<dbReference type="InterPro" id="IPR001375">
    <property type="entry name" value="Peptidase_S9_cat"/>
</dbReference>
<dbReference type="PANTHER" id="PTHR42776:SF27">
    <property type="entry name" value="DIPEPTIDYL PEPTIDASE FAMILY MEMBER 6"/>
    <property type="match status" value="1"/>
</dbReference>
<proteinExistence type="predicted"/>
<protein>
    <recommendedName>
        <fullName evidence="3">Peptidase S9 prolyl oligopeptidase catalytic domain-containing protein</fullName>
    </recommendedName>
</protein>
<sequence length="662" mass="72604">MKHLFWGVVLGAVLAVPAAHAVQVESYVKDDKFDQIKISPTGEYFAATVPLDDGRKTALVIMRRSDNAVTATFMQGTNTHVAGFQWVNDERVLISLAEKFGALEQPGSTGELYGINADGSQADILVGQRVHGGGPGTRIQPKKVERIAAFLVDDLPADDRHVIISVSPFHADAFTDAERMDVYSGRRFKVASAPVRNASFVTDNRGVVRFAVGSGTDNRLRLYYRDGEGAPWELLNDQSTTGIAQWPVGFAADDRTAYLRTEKPDGPDAIVAYDIGTGSQREVLRDDSVDPTAMIYRNGTSVPVGAFFMDGRFRTEFFDDQAQEARLYRSLEAAFADQAVEITSRTADGRIALVQVWSDRNPGDFYLFDTVEKKAEHLLSRAEWLDPEQLAAKRPVQITARDGLVLHGYVSVPAGSSGKDLPTVVMPHGGPFDVRDTWAFDGDVQMLADAGYAVLQLNFRGSGGYGRAFTSAGARQWGQAMQDDLTDATHWLVEQGIASADRICIYGASYGAYAALMGAAREPDLYRCAAGYVGVYDLPTMHTHGDIQERGSGENYLREWLGERDSLAAFSPNRMADRIKIPVFLAAGGEDERAPVQHTRMMERSLIQAGLPVESLYYDNEGHGFYRPEHKREYYTRLLAFLARHLGGEPATDATDGAVASD</sequence>
<reference evidence="4 5" key="1">
    <citation type="submission" date="2021-04" db="EMBL/GenBank/DDBJ databases">
        <authorList>
            <person name="Rodrigo-Torres L."/>
            <person name="Arahal R. D."/>
            <person name="Lucena T."/>
        </authorList>
    </citation>
    <scope>NUCLEOTIDE SEQUENCE [LARGE SCALE GENOMIC DNA]</scope>
    <source>
        <strain evidence="4 5">CECT 30171</strain>
    </source>
</reference>
<organism evidence="4 5">
    <name type="scientific">Novilysobacter luteus</name>
    <dbReference type="NCBI Taxonomy" id="2822368"/>
    <lineage>
        <taxon>Bacteria</taxon>
        <taxon>Pseudomonadati</taxon>
        <taxon>Pseudomonadota</taxon>
        <taxon>Gammaproteobacteria</taxon>
        <taxon>Lysobacterales</taxon>
        <taxon>Lysobacteraceae</taxon>
        <taxon>Novilysobacter</taxon>
    </lineage>
</organism>
<evidence type="ECO:0000256" key="1">
    <source>
        <dbReference type="ARBA" id="ARBA00022801"/>
    </source>
</evidence>
<evidence type="ECO:0000259" key="3">
    <source>
        <dbReference type="Pfam" id="PF00326"/>
    </source>
</evidence>
<dbReference type="EMBL" id="OU015430">
    <property type="protein sequence ID" value="CAG4971007.1"/>
    <property type="molecule type" value="Genomic_DNA"/>
</dbReference>
<dbReference type="Proteomes" id="UP000680116">
    <property type="component" value="Chromosome"/>
</dbReference>
<accession>A0ABM8UE47</accession>
<evidence type="ECO:0000313" key="5">
    <source>
        <dbReference type="Proteomes" id="UP000680116"/>
    </source>
</evidence>
<feature type="domain" description="Peptidase S9 prolyl oligopeptidase catalytic" evidence="3">
    <location>
        <begin position="438"/>
        <end position="648"/>
    </location>
</feature>
<evidence type="ECO:0000313" key="4">
    <source>
        <dbReference type="EMBL" id="CAG4971007.1"/>
    </source>
</evidence>
<dbReference type="SUPFAM" id="SSF53474">
    <property type="entry name" value="alpha/beta-Hydrolases"/>
    <property type="match status" value="1"/>
</dbReference>
<dbReference type="SUPFAM" id="SSF82171">
    <property type="entry name" value="DPP6 N-terminal domain-like"/>
    <property type="match status" value="1"/>
</dbReference>
<dbReference type="Gene3D" id="3.40.50.1820">
    <property type="entry name" value="alpha/beta hydrolase"/>
    <property type="match status" value="1"/>
</dbReference>
<dbReference type="InterPro" id="IPR029058">
    <property type="entry name" value="AB_hydrolase_fold"/>
</dbReference>
<keyword evidence="2" id="KW-0732">Signal</keyword>
<keyword evidence="1" id="KW-0378">Hydrolase</keyword>
<keyword evidence="5" id="KW-1185">Reference proteome</keyword>
<feature type="signal peptide" evidence="2">
    <location>
        <begin position="1"/>
        <end position="21"/>
    </location>
</feature>